<reference evidence="2" key="1">
    <citation type="journal article" date="2023" name="Mol. Phylogenet. Evol.">
        <title>Genome-scale phylogeny and comparative genomics of the fungal order Sordariales.</title>
        <authorList>
            <person name="Hensen N."/>
            <person name="Bonometti L."/>
            <person name="Westerberg I."/>
            <person name="Brannstrom I.O."/>
            <person name="Guillou S."/>
            <person name="Cros-Aarteil S."/>
            <person name="Calhoun S."/>
            <person name="Haridas S."/>
            <person name="Kuo A."/>
            <person name="Mondo S."/>
            <person name="Pangilinan J."/>
            <person name="Riley R."/>
            <person name="LaButti K."/>
            <person name="Andreopoulos B."/>
            <person name="Lipzen A."/>
            <person name="Chen C."/>
            <person name="Yan M."/>
            <person name="Daum C."/>
            <person name="Ng V."/>
            <person name="Clum A."/>
            <person name="Steindorff A."/>
            <person name="Ohm R.A."/>
            <person name="Martin F."/>
            <person name="Silar P."/>
            <person name="Natvig D.O."/>
            <person name="Lalanne C."/>
            <person name="Gautier V."/>
            <person name="Ament-Velasquez S.L."/>
            <person name="Kruys A."/>
            <person name="Hutchinson M.I."/>
            <person name="Powell A.J."/>
            <person name="Barry K."/>
            <person name="Miller A.N."/>
            <person name="Grigoriev I.V."/>
            <person name="Debuchy R."/>
            <person name="Gladieux P."/>
            <person name="Hiltunen Thoren M."/>
            <person name="Johannesson H."/>
        </authorList>
    </citation>
    <scope>NUCLEOTIDE SEQUENCE</scope>
    <source>
        <strain evidence="2">PSN309</strain>
    </source>
</reference>
<reference evidence="2" key="2">
    <citation type="submission" date="2023-05" db="EMBL/GenBank/DDBJ databases">
        <authorList>
            <consortium name="Lawrence Berkeley National Laboratory"/>
            <person name="Steindorff A."/>
            <person name="Hensen N."/>
            <person name="Bonometti L."/>
            <person name="Westerberg I."/>
            <person name="Brannstrom I.O."/>
            <person name="Guillou S."/>
            <person name="Cros-Aarteil S."/>
            <person name="Calhoun S."/>
            <person name="Haridas S."/>
            <person name="Kuo A."/>
            <person name="Mondo S."/>
            <person name="Pangilinan J."/>
            <person name="Riley R."/>
            <person name="Labutti K."/>
            <person name="Andreopoulos B."/>
            <person name="Lipzen A."/>
            <person name="Chen C."/>
            <person name="Yanf M."/>
            <person name="Daum C."/>
            <person name="Ng V."/>
            <person name="Clum A."/>
            <person name="Ohm R."/>
            <person name="Martin F."/>
            <person name="Silar P."/>
            <person name="Natvig D."/>
            <person name="Lalanne C."/>
            <person name="Gautier V."/>
            <person name="Ament-Velasquez S.L."/>
            <person name="Kruys A."/>
            <person name="Hutchinson M.I."/>
            <person name="Powell A.J."/>
            <person name="Barry K."/>
            <person name="Miller A.N."/>
            <person name="Grigoriev I.V."/>
            <person name="Debuchy R."/>
            <person name="Gladieux P."/>
            <person name="Thoren M.H."/>
            <person name="Johannesson H."/>
        </authorList>
    </citation>
    <scope>NUCLEOTIDE SEQUENCE</scope>
    <source>
        <strain evidence="2">PSN309</strain>
    </source>
</reference>
<organism evidence="2 3">
    <name type="scientific">Podospora australis</name>
    <dbReference type="NCBI Taxonomy" id="1536484"/>
    <lineage>
        <taxon>Eukaryota</taxon>
        <taxon>Fungi</taxon>
        <taxon>Dikarya</taxon>
        <taxon>Ascomycota</taxon>
        <taxon>Pezizomycotina</taxon>
        <taxon>Sordariomycetes</taxon>
        <taxon>Sordariomycetidae</taxon>
        <taxon>Sordariales</taxon>
        <taxon>Podosporaceae</taxon>
        <taxon>Podospora</taxon>
    </lineage>
</organism>
<dbReference type="AlphaFoldDB" id="A0AAN7AHQ3"/>
<name>A0AAN7AHQ3_9PEZI</name>
<keyword evidence="1" id="KW-0472">Membrane</keyword>
<accession>A0AAN7AHQ3</accession>
<sequence>MEQLLECSMAVVVALLLVGMHKRYPTFPFLFSFLFSFFFLFFFFSSRHGVVFKASRKKEKKKKKSQRNIFQFLISYLPICRSRLTCLLLFAIPVRRGEEALVFVGTFLAGEIRYLTNRPQTDATTGKRGVVGSSRFSTYTRDGPSISL</sequence>
<comment type="caution">
    <text evidence="2">The sequence shown here is derived from an EMBL/GenBank/DDBJ whole genome shotgun (WGS) entry which is preliminary data.</text>
</comment>
<dbReference type="EMBL" id="MU864424">
    <property type="protein sequence ID" value="KAK4186412.1"/>
    <property type="molecule type" value="Genomic_DNA"/>
</dbReference>
<feature type="transmembrane region" description="Helical" evidence="1">
    <location>
        <begin position="30"/>
        <end position="52"/>
    </location>
</feature>
<keyword evidence="1" id="KW-0812">Transmembrane</keyword>
<keyword evidence="3" id="KW-1185">Reference proteome</keyword>
<gene>
    <name evidence="2" type="ORF">QBC35DRAFT_270653</name>
</gene>
<evidence type="ECO:0000256" key="1">
    <source>
        <dbReference type="SAM" id="Phobius"/>
    </source>
</evidence>
<proteinExistence type="predicted"/>
<dbReference type="Proteomes" id="UP001302126">
    <property type="component" value="Unassembled WGS sequence"/>
</dbReference>
<evidence type="ECO:0000313" key="3">
    <source>
        <dbReference type="Proteomes" id="UP001302126"/>
    </source>
</evidence>
<evidence type="ECO:0000313" key="2">
    <source>
        <dbReference type="EMBL" id="KAK4186412.1"/>
    </source>
</evidence>
<protein>
    <submittedName>
        <fullName evidence="2">Uncharacterized protein</fullName>
    </submittedName>
</protein>
<feature type="transmembrane region" description="Helical" evidence="1">
    <location>
        <begin position="73"/>
        <end position="94"/>
    </location>
</feature>
<keyword evidence="1" id="KW-1133">Transmembrane helix</keyword>